<gene>
    <name evidence="1" type="ORF">GN244_ATG17226</name>
</gene>
<name>A0A833SHK4_PHYIN</name>
<dbReference type="Gene3D" id="3.30.200.20">
    <property type="entry name" value="Phosphorylase Kinase, domain 1"/>
    <property type="match status" value="1"/>
</dbReference>
<evidence type="ECO:0000313" key="1">
    <source>
        <dbReference type="EMBL" id="KAF4030954.1"/>
    </source>
</evidence>
<protein>
    <recommendedName>
        <fullName evidence="3">Protein kinase</fullName>
    </recommendedName>
</protein>
<dbReference type="Proteomes" id="UP000602510">
    <property type="component" value="Unassembled WGS sequence"/>
</dbReference>
<evidence type="ECO:0000313" key="2">
    <source>
        <dbReference type="Proteomes" id="UP000602510"/>
    </source>
</evidence>
<proteinExistence type="predicted"/>
<dbReference type="EMBL" id="WSZM01000606">
    <property type="protein sequence ID" value="KAF4030954.1"/>
    <property type="molecule type" value="Genomic_DNA"/>
</dbReference>
<reference evidence="1" key="1">
    <citation type="submission" date="2020-04" db="EMBL/GenBank/DDBJ databases">
        <title>Hybrid Assembly of Korean Phytophthora infestans isolates.</title>
        <authorList>
            <person name="Prokchorchik M."/>
            <person name="Lee Y."/>
            <person name="Seo J."/>
            <person name="Cho J.-H."/>
            <person name="Park Y.-E."/>
            <person name="Jang D.-C."/>
            <person name="Im J.-S."/>
            <person name="Choi J.-G."/>
            <person name="Park H.-J."/>
            <person name="Lee G.-B."/>
            <person name="Lee Y.-G."/>
            <person name="Hong S.-Y."/>
            <person name="Cho K."/>
            <person name="Sohn K.H."/>
        </authorList>
    </citation>
    <scope>NUCLEOTIDE SEQUENCE</scope>
    <source>
        <strain evidence="1">KR_1_A1</strain>
    </source>
</reference>
<organism evidence="1 2">
    <name type="scientific">Phytophthora infestans</name>
    <name type="common">Potato late blight agent</name>
    <name type="synonym">Botrytis infestans</name>
    <dbReference type="NCBI Taxonomy" id="4787"/>
    <lineage>
        <taxon>Eukaryota</taxon>
        <taxon>Sar</taxon>
        <taxon>Stramenopiles</taxon>
        <taxon>Oomycota</taxon>
        <taxon>Peronosporomycetes</taxon>
        <taxon>Peronosporales</taxon>
        <taxon>Peronosporaceae</taxon>
        <taxon>Phytophthora</taxon>
    </lineage>
</organism>
<dbReference type="AlphaFoldDB" id="A0A833SHK4"/>
<comment type="caution">
    <text evidence="1">The sequence shown here is derived from an EMBL/GenBank/DDBJ whole genome shotgun (WGS) entry which is preliminary data.</text>
</comment>
<evidence type="ECO:0008006" key="3">
    <source>
        <dbReference type="Google" id="ProtNLM"/>
    </source>
</evidence>
<accession>A0A833SHK4</accession>
<sequence length="72" mass="8131">MMIPRDKVKVKKLLSRGAMEKFNLRSSMDSRGNLQHVTDFLTEAKLTSSMDHPRIVTFVGVAWDSLSDLCCS</sequence>
<keyword evidence="2" id="KW-1185">Reference proteome</keyword>